<comment type="similarity">
    <text evidence="1">Belongs to the UPF0166 family.</text>
</comment>
<dbReference type="InterPro" id="IPR015867">
    <property type="entry name" value="N-reg_PII/ATP_PRibTrfase_C"/>
</dbReference>
<dbReference type="SUPFAM" id="SSF54913">
    <property type="entry name" value="GlnB-like"/>
    <property type="match status" value="1"/>
</dbReference>
<sequence length="111" mass="12604">MRTTESAVRIQIFVGEDDLWHHKPVHHEIVRRARESGLAGATVVRGCEGFGDHSVIHTNRLLDLTEDLPVVVTIVDIEERIQNFLPRLDDVIADGTVVIDEVRVIRYRGRS</sequence>
<evidence type="ECO:0000313" key="2">
    <source>
        <dbReference type="EMBL" id="GAA5060667.1"/>
    </source>
</evidence>
<organism evidence="2 3">
    <name type="scientific">Nocardia callitridis</name>
    <dbReference type="NCBI Taxonomy" id="648753"/>
    <lineage>
        <taxon>Bacteria</taxon>
        <taxon>Bacillati</taxon>
        <taxon>Actinomycetota</taxon>
        <taxon>Actinomycetes</taxon>
        <taxon>Mycobacteriales</taxon>
        <taxon>Nocardiaceae</taxon>
        <taxon>Nocardia</taxon>
    </lineage>
</organism>
<dbReference type="PANTHER" id="PTHR35983:SF1">
    <property type="entry name" value="UPF0166 PROTEIN TM_0021"/>
    <property type="match status" value="1"/>
</dbReference>
<gene>
    <name evidence="2" type="ORF">GCM10023318_42400</name>
</gene>
<dbReference type="InterPro" id="IPR011322">
    <property type="entry name" value="N-reg_PII-like_a/b"/>
</dbReference>
<evidence type="ECO:0000313" key="3">
    <source>
        <dbReference type="Proteomes" id="UP001500603"/>
    </source>
</evidence>
<dbReference type="EMBL" id="BAABJM010000004">
    <property type="protein sequence ID" value="GAA5060667.1"/>
    <property type="molecule type" value="Genomic_DNA"/>
</dbReference>
<keyword evidence="3" id="KW-1185">Reference proteome</keyword>
<dbReference type="RefSeq" id="WP_345497310.1">
    <property type="nucleotide sequence ID" value="NZ_BAABJM010000004.1"/>
</dbReference>
<evidence type="ECO:0000256" key="1">
    <source>
        <dbReference type="ARBA" id="ARBA00010554"/>
    </source>
</evidence>
<dbReference type="InterPro" id="IPR003793">
    <property type="entry name" value="UPF0166"/>
</dbReference>
<accession>A0ABP9KPF2</accession>
<reference evidence="3" key="1">
    <citation type="journal article" date="2019" name="Int. J. Syst. Evol. Microbiol.">
        <title>The Global Catalogue of Microorganisms (GCM) 10K type strain sequencing project: providing services to taxonomists for standard genome sequencing and annotation.</title>
        <authorList>
            <consortium name="The Broad Institute Genomics Platform"/>
            <consortium name="The Broad Institute Genome Sequencing Center for Infectious Disease"/>
            <person name="Wu L."/>
            <person name="Ma J."/>
        </authorList>
    </citation>
    <scope>NUCLEOTIDE SEQUENCE [LARGE SCALE GENOMIC DNA]</scope>
    <source>
        <strain evidence="3">JCM 18298</strain>
    </source>
</reference>
<name>A0ABP9KPF2_9NOCA</name>
<dbReference type="Gene3D" id="3.30.70.120">
    <property type="match status" value="1"/>
</dbReference>
<comment type="caution">
    <text evidence="2">The sequence shown here is derived from an EMBL/GenBank/DDBJ whole genome shotgun (WGS) entry which is preliminary data.</text>
</comment>
<proteinExistence type="inferred from homology"/>
<dbReference type="PANTHER" id="PTHR35983">
    <property type="entry name" value="UPF0166 PROTEIN TM_0021"/>
    <property type="match status" value="1"/>
</dbReference>
<dbReference type="Pfam" id="PF02641">
    <property type="entry name" value="DUF190"/>
    <property type="match status" value="1"/>
</dbReference>
<protein>
    <submittedName>
        <fullName evidence="2">DUF190 domain-containing protein</fullName>
    </submittedName>
</protein>
<dbReference type="Proteomes" id="UP001500603">
    <property type="component" value="Unassembled WGS sequence"/>
</dbReference>